<evidence type="ECO:0000313" key="3">
    <source>
        <dbReference type="Proteomes" id="UP001152308"/>
    </source>
</evidence>
<dbReference type="Proteomes" id="UP001213504">
    <property type="component" value="Chromosome"/>
</dbReference>
<evidence type="ECO:0000313" key="2">
    <source>
        <dbReference type="EMBL" id="WFP26509.1"/>
    </source>
</evidence>
<evidence type="ECO:0000313" key="1">
    <source>
        <dbReference type="EMBL" id="MDF6099997.1"/>
    </source>
</evidence>
<evidence type="ECO:0000313" key="4">
    <source>
        <dbReference type="Proteomes" id="UP001213504"/>
    </source>
</evidence>
<reference evidence="1" key="1">
    <citation type="journal article" date="2022" name="Data Brief">
        <title>Draft genome sequence data of Gordonia hongkongensis strain EUFUS-Z928 isolated from the octocoral Eunicea fusca.</title>
        <authorList>
            <person name="Sanchez-Suarez J."/>
            <person name="Diaz L."/>
            <person name="Melo-Bolivar J."/>
            <person name="Villamil L."/>
        </authorList>
    </citation>
    <scope>NUCLEOTIDE SEQUENCE</scope>
    <source>
        <strain evidence="1">EUFUS-Z928</strain>
    </source>
</reference>
<dbReference type="RefSeq" id="WP_055475056.1">
    <property type="nucleotide sequence ID" value="NZ_CP121270.1"/>
</dbReference>
<reference evidence="2" key="3">
    <citation type="submission" date="2023-04" db="EMBL/GenBank/DDBJ databases">
        <title>Complete genome sequence of a phthalic acid esters degrading bacterial strain.</title>
        <authorList>
            <person name="Weng L."/>
            <person name="Jia Y."/>
            <person name="Ren L."/>
        </authorList>
    </citation>
    <scope>NUCLEOTIDE SEQUENCE</scope>
    <source>
        <strain evidence="2">RL-LY01</strain>
    </source>
</reference>
<reference evidence="1" key="2">
    <citation type="submission" date="2022-01" db="EMBL/GenBank/DDBJ databases">
        <authorList>
            <person name="Sanchez-Suarez J."/>
            <person name="Villamil L."/>
            <person name="Diaz L.E."/>
        </authorList>
    </citation>
    <scope>NUCLEOTIDE SEQUENCE</scope>
    <source>
        <strain evidence="1">EUFUS-Z928</strain>
    </source>
</reference>
<gene>
    <name evidence="1" type="ORF">L2299_02915</name>
    <name evidence="2" type="ORF">P9A14_08465</name>
</gene>
<accession>A0AAX3TBX9</accession>
<keyword evidence="3" id="KW-1185">Reference proteome</keyword>
<organism evidence="2 4">
    <name type="scientific">Gordonia hongkongensis</name>
    <dbReference type="NCBI Taxonomy" id="1701090"/>
    <lineage>
        <taxon>Bacteria</taxon>
        <taxon>Bacillati</taxon>
        <taxon>Actinomycetota</taxon>
        <taxon>Actinomycetes</taxon>
        <taxon>Mycobacteriales</taxon>
        <taxon>Gordoniaceae</taxon>
        <taxon>Gordonia</taxon>
    </lineage>
</organism>
<dbReference type="EMBL" id="JAKJLQ010000002">
    <property type="protein sequence ID" value="MDF6099997.1"/>
    <property type="molecule type" value="Genomic_DNA"/>
</dbReference>
<protein>
    <submittedName>
        <fullName evidence="2">Uncharacterized protein</fullName>
    </submittedName>
</protein>
<dbReference type="Proteomes" id="UP001152308">
    <property type="component" value="Unassembled WGS sequence"/>
</dbReference>
<name>A0AAX3TBX9_9ACTN</name>
<sequence length="111" mass="12370">MAPEPVRLPAAMASPAVGCTVNAGWYPLLVRLHRRLSAVTDDFTYAQIKEKFGVLRCYLNYGNSVDDFTWSLCELLVDATTDESSTVCEFCGDRGETRYDLSWIKTTCGDC</sequence>
<dbReference type="AlphaFoldDB" id="A0AAX3TBX9"/>
<dbReference type="EMBL" id="CP121270">
    <property type="protein sequence ID" value="WFP26509.1"/>
    <property type="molecule type" value="Genomic_DNA"/>
</dbReference>
<proteinExistence type="predicted"/>